<evidence type="ECO:0000313" key="2">
    <source>
        <dbReference type="Proteomes" id="UP000176850"/>
    </source>
</evidence>
<proteinExistence type="predicted"/>
<organism evidence="1 2">
    <name type="scientific">Candidatus Roizmanbacteria bacterium RIFCSPHIGHO2_01_FULL_39_24</name>
    <dbReference type="NCBI Taxonomy" id="1802032"/>
    <lineage>
        <taxon>Bacteria</taxon>
        <taxon>Candidatus Roizmaniibacteriota</taxon>
    </lineage>
</organism>
<sequence>MREKYTVEQVQDAIRRDPDITGKARDSLDAIIEGRLPEHFLQLFRRKRDDYSDELPDVDVRDIIDAGIIQNDFKGRIHTYKCQGNYVRGLSFSLTVAVDQEVITDPEVVEEIIGFQRSDLEFSLGDPGNSDRIARINGILDRVIRYLEGEVGGEEDEVLS</sequence>
<accession>A0A1F7GJF8</accession>
<name>A0A1F7GJF8_9BACT</name>
<reference evidence="1 2" key="1">
    <citation type="journal article" date="2016" name="Nat. Commun.">
        <title>Thousands of microbial genomes shed light on interconnected biogeochemical processes in an aquifer system.</title>
        <authorList>
            <person name="Anantharaman K."/>
            <person name="Brown C.T."/>
            <person name="Hug L.A."/>
            <person name="Sharon I."/>
            <person name="Castelle C.J."/>
            <person name="Probst A.J."/>
            <person name="Thomas B.C."/>
            <person name="Singh A."/>
            <person name="Wilkins M.J."/>
            <person name="Karaoz U."/>
            <person name="Brodie E.L."/>
            <person name="Williams K.H."/>
            <person name="Hubbard S.S."/>
            <person name="Banfield J.F."/>
        </authorList>
    </citation>
    <scope>NUCLEOTIDE SEQUENCE [LARGE SCALE GENOMIC DNA]</scope>
</reference>
<evidence type="ECO:0000313" key="1">
    <source>
        <dbReference type="EMBL" id="OGK18702.1"/>
    </source>
</evidence>
<protein>
    <submittedName>
        <fullName evidence="1">Uncharacterized protein</fullName>
    </submittedName>
</protein>
<comment type="caution">
    <text evidence="1">The sequence shown here is derived from an EMBL/GenBank/DDBJ whole genome shotgun (WGS) entry which is preliminary data.</text>
</comment>
<dbReference type="EMBL" id="MFZH01000028">
    <property type="protein sequence ID" value="OGK18702.1"/>
    <property type="molecule type" value="Genomic_DNA"/>
</dbReference>
<gene>
    <name evidence="1" type="ORF">A2799_01175</name>
</gene>
<dbReference type="Proteomes" id="UP000176850">
    <property type="component" value="Unassembled WGS sequence"/>
</dbReference>
<dbReference type="AlphaFoldDB" id="A0A1F7GJF8"/>